<dbReference type="RefSeq" id="WP_013323044.1">
    <property type="nucleotide sequence ID" value="NC_014501.1"/>
</dbReference>
<name>E0U8T7_GLOV7</name>
<dbReference type="AlphaFoldDB" id="E0U8T7"/>
<dbReference type="KEGG" id="cyj:Cyan7822_2994"/>
<proteinExistence type="predicted"/>
<dbReference type="Proteomes" id="UP000008206">
    <property type="component" value="Chromosome"/>
</dbReference>
<dbReference type="EMBL" id="CP002198">
    <property type="protein sequence ID" value="ADN14951.1"/>
    <property type="molecule type" value="Genomic_DNA"/>
</dbReference>
<sequence>MNNINPSLISSNPFLDLPYRLRYQASFQGSPGELLMVIKKLLDELEVKYIDAVQENYFNPAYERYELE</sequence>
<keyword evidence="2" id="KW-1185">Reference proteome</keyword>
<protein>
    <submittedName>
        <fullName evidence="1">Uncharacterized protein</fullName>
    </submittedName>
</protein>
<reference evidence="2" key="1">
    <citation type="journal article" date="2011" name="MBio">
        <title>Novel metabolic attributes of the genus Cyanothece, comprising a group of unicellular nitrogen-fixing Cyanobacteria.</title>
        <authorList>
            <person name="Bandyopadhyay A."/>
            <person name="Elvitigala T."/>
            <person name="Welsh E."/>
            <person name="Stockel J."/>
            <person name="Liberton M."/>
            <person name="Min H."/>
            <person name="Sherman L.A."/>
            <person name="Pakrasi H.B."/>
        </authorList>
    </citation>
    <scope>NUCLEOTIDE SEQUENCE [LARGE SCALE GENOMIC DNA]</scope>
    <source>
        <strain evidence="2">PCC 7822</strain>
    </source>
</reference>
<dbReference type="HOGENOM" id="CLU_2786942_0_0_3"/>
<evidence type="ECO:0000313" key="1">
    <source>
        <dbReference type="EMBL" id="ADN14951.1"/>
    </source>
</evidence>
<organism evidence="1 2">
    <name type="scientific">Gloeothece verrucosa (strain PCC 7822)</name>
    <name type="common">Cyanothece sp. (strain PCC 7822)</name>
    <dbReference type="NCBI Taxonomy" id="497965"/>
    <lineage>
        <taxon>Bacteria</taxon>
        <taxon>Bacillati</taxon>
        <taxon>Cyanobacteriota</taxon>
        <taxon>Cyanophyceae</taxon>
        <taxon>Oscillatoriophycideae</taxon>
        <taxon>Chroococcales</taxon>
        <taxon>Aphanothecaceae</taxon>
        <taxon>Gloeothece</taxon>
        <taxon>Gloeothece verrucosa</taxon>
    </lineage>
</organism>
<accession>E0U8T7</accession>
<gene>
    <name evidence="1" type="ordered locus">Cyan7822_2994</name>
</gene>
<evidence type="ECO:0000313" key="2">
    <source>
        <dbReference type="Proteomes" id="UP000008206"/>
    </source>
</evidence>